<accession>A0A382UEL3</accession>
<reference evidence="1" key="1">
    <citation type="submission" date="2018-05" db="EMBL/GenBank/DDBJ databases">
        <authorList>
            <person name="Lanie J.A."/>
            <person name="Ng W.-L."/>
            <person name="Kazmierczak K.M."/>
            <person name="Andrzejewski T.M."/>
            <person name="Davidsen T.M."/>
            <person name="Wayne K.J."/>
            <person name="Tettelin H."/>
            <person name="Glass J.I."/>
            <person name="Rusch D."/>
            <person name="Podicherti R."/>
            <person name="Tsui H.-C.T."/>
            <person name="Winkler M.E."/>
        </authorList>
    </citation>
    <scope>NUCLEOTIDE SEQUENCE</scope>
</reference>
<dbReference type="InterPro" id="IPR027417">
    <property type="entry name" value="P-loop_NTPase"/>
</dbReference>
<gene>
    <name evidence="1" type="ORF">METZ01_LOCUS385560</name>
</gene>
<evidence type="ECO:0008006" key="2">
    <source>
        <dbReference type="Google" id="ProtNLM"/>
    </source>
</evidence>
<evidence type="ECO:0000313" key="1">
    <source>
        <dbReference type="EMBL" id="SVD32706.1"/>
    </source>
</evidence>
<organism evidence="1">
    <name type="scientific">marine metagenome</name>
    <dbReference type="NCBI Taxonomy" id="408172"/>
    <lineage>
        <taxon>unclassified sequences</taxon>
        <taxon>metagenomes</taxon>
        <taxon>ecological metagenomes</taxon>
    </lineage>
</organism>
<proteinExistence type="predicted"/>
<dbReference type="EMBL" id="UINC01143661">
    <property type="protein sequence ID" value="SVD32706.1"/>
    <property type="molecule type" value="Genomic_DNA"/>
</dbReference>
<dbReference type="SUPFAM" id="SSF52540">
    <property type="entry name" value="P-loop containing nucleoside triphosphate hydrolases"/>
    <property type="match status" value="1"/>
</dbReference>
<name>A0A382UEL3_9ZZZZ</name>
<dbReference type="AlphaFoldDB" id="A0A382UEL3"/>
<sequence length="85" mass="9294">MIVMINGAFGVGKTTAAKGLLTPIPDSMLYDPEDVGQMLRTIDTCNRPAEANPRSWAFHQTACCVAAHQDSILSQQIQDYILTQL</sequence>
<protein>
    <recommendedName>
        <fullName evidence="2">Deoxynucleoside kinase domain-containing protein</fullName>
    </recommendedName>
</protein>
<dbReference type="Gene3D" id="3.40.50.300">
    <property type="entry name" value="P-loop containing nucleotide triphosphate hydrolases"/>
    <property type="match status" value="1"/>
</dbReference>